<accession>L0DZH8</accession>
<dbReference type="RefSeq" id="WP_015260098.1">
    <property type="nucleotide sequence ID" value="NC_019902.2"/>
</dbReference>
<sequence length="533" mass="59235">MSAESLPPNDVPAMHYLVGGGIASLAAAILLIRDAGVPGQLIRIFEQGQSLGGSLDGSGTPDPGYLVRGGRMFEQHFACTFDLLASVPSIDSEGLTLKDEIDRFNHEVSNSSNCRLVRAGSKVEPLRFGLDARDLRDMARLMTQPEASLANRSVADCFAPSFFTSDFWFMWSTTFAFQSWHSAIELRRYFRRFVHLLPGFRRLEGILRTRYNQYDALILPIQRWLQGQGVHFETGTKVMDARLAREHGELRVTALHLHREGVEQVLEVSGHDRVFLTLGSMTEGAMLGSNDAPPSEPTPGGPAWQLWHRLAALDPVFGRPGTFANDIERTKWESFSVTLRSPAFFEHMQRFTGNEAGTGGLVTFTDSQWLLSVVLFRQPHFRDQPEDAWVFWGYGLHPQRRGNFTGKAMTQCSGDEILRELAGHLHLGEKAESLLGGARVIPCMMPYITSQFMPRSPGDRPSVIPEGARNFAVLGQYCELPDDVVFTVEYSVRSAWTAVHALTGSGRAPPPVRRTDHDPAVLMRAARTLLRGG</sequence>
<dbReference type="eggNOG" id="COG4716">
    <property type="taxonomic scope" value="Bacteria"/>
</dbReference>
<dbReference type="PANTHER" id="PTHR37417">
    <property type="entry name" value="67 KDA MYOSIN-CROSS-REACTIVE ANTIGEN FAMILY PROTEIN (AFU_ORTHOLOGUE AFUA_5G09970)"/>
    <property type="match status" value="1"/>
</dbReference>
<proteinExistence type="predicted"/>
<dbReference type="Gene3D" id="3.30.9.80">
    <property type="match status" value="1"/>
</dbReference>
<evidence type="ECO:0000256" key="1">
    <source>
        <dbReference type="SAM" id="Phobius"/>
    </source>
</evidence>
<evidence type="ECO:0000313" key="3">
    <source>
        <dbReference type="Proteomes" id="UP000010809"/>
    </source>
</evidence>
<dbReference type="GO" id="GO:0006631">
    <property type="term" value="P:fatty acid metabolic process"/>
    <property type="evidence" value="ECO:0007669"/>
    <property type="project" value="InterPro"/>
</dbReference>
<dbReference type="PANTHER" id="PTHR37417:SF2">
    <property type="entry name" value="67 KDA MYOSIN-CROSS-REACTIVE ANTIGEN FAMILY PROTEIN (AFU_ORTHOLOGUE AFUA_5G09970)"/>
    <property type="match status" value="1"/>
</dbReference>
<dbReference type="HOGENOM" id="CLU_024043_2_0_6"/>
<keyword evidence="1" id="KW-0812">Transmembrane</keyword>
<dbReference type="InterPro" id="IPR010354">
    <property type="entry name" value="Oleate_hydratase"/>
</dbReference>
<dbReference type="NCBIfam" id="NF010584">
    <property type="entry name" value="PRK13977.1"/>
    <property type="match status" value="1"/>
</dbReference>
<dbReference type="PATRIC" id="fig|1255043.3.peg.3393"/>
<keyword evidence="1" id="KW-1133">Transmembrane helix</keyword>
<keyword evidence="1" id="KW-0472">Membrane</keyword>
<dbReference type="SUPFAM" id="SSF51905">
    <property type="entry name" value="FAD/NAD(P)-binding domain"/>
    <property type="match status" value="1"/>
</dbReference>
<dbReference type="Gene3D" id="3.50.50.60">
    <property type="entry name" value="FAD/NAD(P)-binding domain"/>
    <property type="match status" value="2"/>
</dbReference>
<evidence type="ECO:0000313" key="2">
    <source>
        <dbReference type="EMBL" id="AGA34999.1"/>
    </source>
</evidence>
<dbReference type="KEGG" id="tni:TVNIR_3363"/>
<dbReference type="Proteomes" id="UP000010809">
    <property type="component" value="Chromosome"/>
</dbReference>
<dbReference type="GO" id="GO:0050151">
    <property type="term" value="F:oleate hydratase activity"/>
    <property type="evidence" value="ECO:0007669"/>
    <property type="project" value="InterPro"/>
</dbReference>
<dbReference type="Pfam" id="PF06100">
    <property type="entry name" value="MCRA"/>
    <property type="match status" value="1"/>
</dbReference>
<dbReference type="InterPro" id="IPR036188">
    <property type="entry name" value="FAD/NAD-bd_sf"/>
</dbReference>
<organism evidence="2 3">
    <name type="scientific">Thioalkalivibrio nitratireducens (strain DSM 14787 / UNIQEM 213 / ALEN2)</name>
    <dbReference type="NCBI Taxonomy" id="1255043"/>
    <lineage>
        <taxon>Bacteria</taxon>
        <taxon>Pseudomonadati</taxon>
        <taxon>Pseudomonadota</taxon>
        <taxon>Gammaproteobacteria</taxon>
        <taxon>Chromatiales</taxon>
        <taxon>Ectothiorhodospiraceae</taxon>
        <taxon>Thioalkalivibrio</taxon>
    </lineage>
</organism>
<gene>
    <name evidence="2" type="ordered locus">TVNIR_3363</name>
</gene>
<dbReference type="GO" id="GO:0071949">
    <property type="term" value="F:FAD binding"/>
    <property type="evidence" value="ECO:0007669"/>
    <property type="project" value="InterPro"/>
</dbReference>
<reference evidence="2" key="1">
    <citation type="submission" date="2015-12" db="EMBL/GenBank/DDBJ databases">
        <authorList>
            <person name="Tikhonova T.V."/>
            <person name="Pavlov A.R."/>
            <person name="Beletsky A.V."/>
            <person name="Mardanov A.V."/>
            <person name="Sorokin D.Y."/>
            <person name="Ravin N.V."/>
            <person name="Popov V.O."/>
        </authorList>
    </citation>
    <scope>NUCLEOTIDE SEQUENCE</scope>
    <source>
        <strain evidence="2">DSM 14787</strain>
    </source>
</reference>
<name>L0DZH8_THIND</name>
<dbReference type="AlphaFoldDB" id="L0DZH8"/>
<protein>
    <submittedName>
        <fullName evidence="2">Myosin-crossreactive antigen</fullName>
    </submittedName>
</protein>
<dbReference type="EMBL" id="CP003989">
    <property type="protein sequence ID" value="AGA34999.1"/>
    <property type="molecule type" value="Genomic_DNA"/>
</dbReference>
<keyword evidence="3" id="KW-1185">Reference proteome</keyword>
<feature type="transmembrane region" description="Helical" evidence="1">
    <location>
        <begin position="13"/>
        <end position="32"/>
    </location>
</feature>